<feature type="compositionally biased region" description="Polar residues" evidence="6">
    <location>
        <begin position="1839"/>
        <end position="1850"/>
    </location>
</feature>
<feature type="region of interest" description="Disordered" evidence="6">
    <location>
        <begin position="87"/>
        <end position="134"/>
    </location>
</feature>
<feature type="region of interest" description="Disordered" evidence="6">
    <location>
        <begin position="694"/>
        <end position="737"/>
    </location>
</feature>
<feature type="transmembrane region" description="Helical" evidence="7">
    <location>
        <begin position="2090"/>
        <end position="2108"/>
    </location>
</feature>
<feature type="transmembrane region" description="Helical" evidence="7">
    <location>
        <begin position="2273"/>
        <end position="2295"/>
    </location>
</feature>
<gene>
    <name evidence="9" type="ORF">WJX74_004344</name>
</gene>
<feature type="compositionally biased region" description="Polar residues" evidence="6">
    <location>
        <begin position="753"/>
        <end position="776"/>
    </location>
</feature>
<feature type="compositionally biased region" description="Low complexity" evidence="6">
    <location>
        <begin position="1726"/>
        <end position="1766"/>
    </location>
</feature>
<feature type="compositionally biased region" description="Low complexity" evidence="6">
    <location>
        <begin position="1528"/>
        <end position="1540"/>
    </location>
</feature>
<keyword evidence="3 7" id="KW-0812">Transmembrane</keyword>
<keyword evidence="5 7" id="KW-0472">Membrane</keyword>
<reference evidence="9 10" key="1">
    <citation type="journal article" date="2024" name="Nat. Commun.">
        <title>Phylogenomics reveals the evolutionary origins of lichenization in chlorophyte algae.</title>
        <authorList>
            <person name="Puginier C."/>
            <person name="Libourel C."/>
            <person name="Otte J."/>
            <person name="Skaloud P."/>
            <person name="Haon M."/>
            <person name="Grisel S."/>
            <person name="Petersen M."/>
            <person name="Berrin J.G."/>
            <person name="Delaux P.M."/>
            <person name="Dal Grande F."/>
            <person name="Keller J."/>
        </authorList>
    </citation>
    <scope>NUCLEOTIDE SEQUENCE [LARGE SCALE GENOMIC DNA]</scope>
    <source>
        <strain evidence="9 10">SAG 2145</strain>
    </source>
</reference>
<feature type="region of interest" description="Disordered" evidence="6">
    <location>
        <begin position="473"/>
        <end position="534"/>
    </location>
</feature>
<feature type="region of interest" description="Disordered" evidence="6">
    <location>
        <begin position="753"/>
        <end position="942"/>
    </location>
</feature>
<feature type="region of interest" description="Disordered" evidence="6">
    <location>
        <begin position="319"/>
        <end position="442"/>
    </location>
</feature>
<feature type="transmembrane region" description="Helical" evidence="7">
    <location>
        <begin position="2191"/>
        <end position="2212"/>
    </location>
</feature>
<proteinExistence type="predicted"/>
<name>A0AAW1RS51_9CHLO</name>
<feature type="compositionally biased region" description="Low complexity" evidence="6">
    <location>
        <begin position="807"/>
        <end position="855"/>
    </location>
</feature>
<feature type="compositionally biased region" description="Polar residues" evidence="6">
    <location>
        <begin position="1085"/>
        <end position="1100"/>
    </location>
</feature>
<protein>
    <recommendedName>
        <fullName evidence="8">VTT domain-containing protein</fullName>
    </recommendedName>
</protein>
<feature type="compositionally biased region" description="Polar residues" evidence="6">
    <location>
        <begin position="473"/>
        <end position="484"/>
    </location>
</feature>
<dbReference type="PANTHER" id="PTHR30353">
    <property type="entry name" value="INNER MEMBRANE PROTEIN DEDA-RELATED"/>
    <property type="match status" value="1"/>
</dbReference>
<feature type="compositionally biased region" description="Low complexity" evidence="6">
    <location>
        <begin position="1071"/>
        <end position="1080"/>
    </location>
</feature>
<feature type="compositionally biased region" description="Low complexity" evidence="6">
    <location>
        <begin position="350"/>
        <end position="372"/>
    </location>
</feature>
<feature type="region of interest" description="Disordered" evidence="6">
    <location>
        <begin position="988"/>
        <end position="1031"/>
    </location>
</feature>
<feature type="compositionally biased region" description="Polar residues" evidence="6">
    <location>
        <begin position="21"/>
        <end position="47"/>
    </location>
</feature>
<organism evidence="9 10">
    <name type="scientific">Apatococcus lobatus</name>
    <dbReference type="NCBI Taxonomy" id="904363"/>
    <lineage>
        <taxon>Eukaryota</taxon>
        <taxon>Viridiplantae</taxon>
        <taxon>Chlorophyta</taxon>
        <taxon>core chlorophytes</taxon>
        <taxon>Trebouxiophyceae</taxon>
        <taxon>Chlorellales</taxon>
        <taxon>Chlorellaceae</taxon>
        <taxon>Apatococcus</taxon>
    </lineage>
</organism>
<evidence type="ECO:0000259" key="8">
    <source>
        <dbReference type="Pfam" id="PF09335"/>
    </source>
</evidence>
<comment type="caution">
    <text evidence="9">The sequence shown here is derived from an EMBL/GenBank/DDBJ whole genome shotgun (WGS) entry which is preliminary data.</text>
</comment>
<dbReference type="Pfam" id="PF09335">
    <property type="entry name" value="VTT_dom"/>
    <property type="match status" value="1"/>
</dbReference>
<feature type="compositionally biased region" description="Polar residues" evidence="6">
    <location>
        <begin position="193"/>
        <end position="206"/>
    </location>
</feature>
<feature type="compositionally biased region" description="Low complexity" evidence="6">
    <location>
        <begin position="1207"/>
        <end position="1238"/>
    </location>
</feature>
<feature type="region of interest" description="Disordered" evidence="6">
    <location>
        <begin position="1190"/>
        <end position="1257"/>
    </location>
</feature>
<feature type="region of interest" description="Disordered" evidence="6">
    <location>
        <begin position="1838"/>
        <end position="1863"/>
    </location>
</feature>
<comment type="subcellular location">
    <subcellularLocation>
        <location evidence="1">Cell membrane</location>
        <topology evidence="1">Multi-pass membrane protein</topology>
    </subcellularLocation>
</comment>
<feature type="compositionally biased region" description="Basic and acidic residues" evidence="6">
    <location>
        <begin position="1851"/>
        <end position="1863"/>
    </location>
</feature>
<feature type="region of interest" description="Disordered" evidence="6">
    <location>
        <begin position="1052"/>
        <end position="1131"/>
    </location>
</feature>
<feature type="compositionally biased region" description="Polar residues" evidence="6">
    <location>
        <begin position="1670"/>
        <end position="1691"/>
    </location>
</feature>
<evidence type="ECO:0000313" key="10">
    <source>
        <dbReference type="Proteomes" id="UP001438707"/>
    </source>
</evidence>
<feature type="region of interest" description="Disordered" evidence="6">
    <location>
        <begin position="1659"/>
        <end position="1767"/>
    </location>
</feature>
<keyword evidence="2" id="KW-1003">Cell membrane</keyword>
<evidence type="ECO:0000256" key="4">
    <source>
        <dbReference type="ARBA" id="ARBA00022989"/>
    </source>
</evidence>
<feature type="domain" description="VTT" evidence="8">
    <location>
        <begin position="2171"/>
        <end position="2292"/>
    </location>
</feature>
<keyword evidence="4 7" id="KW-1133">Transmembrane helix</keyword>
<evidence type="ECO:0000256" key="7">
    <source>
        <dbReference type="SAM" id="Phobius"/>
    </source>
</evidence>
<feature type="compositionally biased region" description="Low complexity" evidence="6">
    <location>
        <begin position="1467"/>
        <end position="1486"/>
    </location>
</feature>
<feature type="transmembrane region" description="Helical" evidence="7">
    <location>
        <begin position="2307"/>
        <end position="2325"/>
    </location>
</feature>
<dbReference type="InterPro" id="IPR032818">
    <property type="entry name" value="DedA-like"/>
</dbReference>
<dbReference type="PANTHER" id="PTHR30353:SF0">
    <property type="entry name" value="TRANSMEMBRANE PROTEIN"/>
    <property type="match status" value="1"/>
</dbReference>
<sequence>MAFRSSRIPGLRLDRLPDHPAQSNSTTQERPPLQESTAANSASSHLMPQSLGPCSENRLRNRAGSVMDAASPRSRLASTGWRTAREWANSQNQPPTPPGSMTARSHSQQAPGAALPMSSASAATQPLDHPSHQQLSLDCCRAAPSSGSQPTNVNLAHIHHNGNMRHDAEATLKQGRPDANARGVEPGRKQQERLQANCSMSCSGDGSNRRGATLGPQGVAAARLVSLSPRIQAHRLRPVSKHKPVPSMRVCSADPVSHGSVAPAAGSHVLEQASNGGEQIKHSAAPATVRGCISQDADLGRKGSAVMDREQRQFHLMAGPGLQQLPTSAPADTAGTRPTEPSLPAKPDPSASSSFHSSSCSSSISSGTSRPSFLSGASEEPEVCSQASAEPLADAQQSGASFSHQDEMRILASGFNPSGSTHFHPQHRSEQSATGHTHSPDVNDIAISMDQRASGAGTTLNPRVPMLSLANLQTQRGASSAPHSHNSDPAGGSENVSPNKKAPRPSNGGSDQKQPSQRHPKSPKKSPKKLSPKKPLIPQLSLAAIHHQAGYAGSAAPTAVTEATTTKATPAAVTDTAMATATAQNLPVDINTNPGKQHDDQLMLKSPMRGALIPKLALESIGQVGSTGPAASTAAASEASICHIAAEGAQTSPAAAEDAGSAEQVPTAIYDLMPSLAGESASPDVSPQEVRSLFPTLPVPSADPDSLQQPTLRSPNGPELGLSGYPHGGSQTSRILDPHAGITASSPRFIGLSRSQVQIQPPLTARSRLQTSTTSLDPEPGKIIRSKAAARCGSLTERGSPRTPGQRASMSSSPSANPSRRLSSPLTPVNSRAPSTTRPSPKSSSTPASRSPASPLMGTSPTCGPRPRMQSPSGSLTARPSMGYPPTVPRKTPTRSPILTPPTSCSATTRVRTSPKVATASDGNAPPATGRGWSRTGASPQGTSAILTRAGALPKTTSAADGDDPSAADCKGRLKRGLSPQCTYAASRTAQSTAAGRVGGVITPRSANPAGKGQSSKPDDPRAAAATAAARVAARLRGTGTPRIAARPAAALGVSPGSAAAEDGAVDTPRTARASAAAARLGLSPTPSASASSMGGSDTPRSARQVAAARVRTTRAAAAAGANSAGTPRTARTVAADGLKAVAAARTTTLAASPKIGVQKLPGPAKPNLAGPDAAVGIAAANSVANRHAAPMAAETSGRSGAVSGNARAGSVKSSGSSSASGRPYRVQPPVNAAVPQPKASLPSTIKASPATPRGLQRKRPAALVTQGHDATAIHAGNPDARHFPRIKNAGEGHPLAAHMPAEESVLKLSLTGLGSSKAGSAEAGIIGKSQSDVAAPVVGKQQAIKVPPLMLRAAGLADICNVRGQAQDGHQDTAAQAASRPKALAPAPAASSFCAHGAEHGQRAVHGGAYTSREHRARGLLQSRIPLWPGTPRGGTASATPAPAVSRGAQTARAHCNHHLPKPLQTSGSASTGKDASSSSSSSHSEGFHQPLLQPALQPGGASSAGSHVPHGWATGEPGAATALHTSSNSSHRSSDAASGCGHQIASAKELALSYLETCPASGSPAVLGPGTTDHGHATISERPWRSPLLQGDSPTGPHPTLNWASCEDLAPLNSFLQCSPPTTPRVPAECAPAKLQIDQVEVNSLTDVDIARLPASLSHEQRGGPLSGSEQASSVSNPIQDKANSVHQQTKQDEPSSAAGPPTLGGHAESLQDLAPLHSFLQGSPQNSHSSTQSSCVSLSSHSCEAPPAQPPASSVQPSPAAHARSVVTLHPSAALGHHVTHDLLHSLSPHGPFADGSMEKQQQQLLQHNQSSCWQNIPESESSCFVGTPVAGLESSGLQGTQGSVNLDDTRAEEASRPEAADACQAVPAEGSASAHVQLSAADIPQSPRLEGLVQSLCSPGSKRAPRQCLASDPSAHGGYDHFHNAWPPAPTAATNSSNCEASHGEAWLLPSGLSSSAGLQELQKMGMTASPACREAELNKKWSRHIMDWSEAAGPHALQSSDHTSALSWLSNSLHEAAVLLEKEKRDTRNTPLDQPDRGNQSICSPAVHPDPKAPHRSQQKLQCHTRAPRLENSSSQEETSKPYKHWWRIALVLCSFTLFWFCLPDFAAASSTATTSSGNWAKDVLSFVLHIDKHLNDLILQHGRTTYLILWSIVFCETGLVLTPFLPGDSLLFTAGTFAARGSLDLGLLLVTFLTSAILGDAVNYAVGKWLGGKALNYRFINKEYIAKTERYFAKHGGRAIVLARFVPIVRTFAPFVAGIGSMAYREFAAFNVAGAIVWTLLFAVGGFLFGNLPFVQRNLPVVMIAIVLVSVLPLVLEVLEARRESSKAGPTGAASDASS</sequence>
<dbReference type="Proteomes" id="UP001438707">
    <property type="component" value="Unassembled WGS sequence"/>
</dbReference>
<feature type="compositionally biased region" description="Polar residues" evidence="6">
    <location>
        <begin position="2034"/>
        <end position="2048"/>
    </location>
</feature>
<dbReference type="InterPro" id="IPR058127">
    <property type="entry name" value="DedA"/>
</dbReference>
<feature type="compositionally biased region" description="Basic residues" evidence="6">
    <location>
        <begin position="516"/>
        <end position="532"/>
    </location>
</feature>
<feature type="region of interest" description="Disordered" evidence="6">
    <location>
        <begin position="1"/>
        <end position="58"/>
    </location>
</feature>
<feature type="region of interest" description="Disordered" evidence="6">
    <location>
        <begin position="180"/>
        <end position="211"/>
    </location>
</feature>
<feature type="transmembrane region" description="Helical" evidence="7">
    <location>
        <begin position="2152"/>
        <end position="2171"/>
    </location>
</feature>
<evidence type="ECO:0000256" key="5">
    <source>
        <dbReference type="ARBA" id="ARBA00023136"/>
    </source>
</evidence>
<evidence type="ECO:0000256" key="1">
    <source>
        <dbReference type="ARBA" id="ARBA00004651"/>
    </source>
</evidence>
<dbReference type="GO" id="GO:0005886">
    <property type="term" value="C:plasma membrane"/>
    <property type="evidence" value="ECO:0007669"/>
    <property type="project" value="UniProtKB-SubCell"/>
</dbReference>
<feature type="region of interest" description="Disordered" evidence="6">
    <location>
        <begin position="1424"/>
        <end position="1541"/>
    </location>
</feature>
<feature type="region of interest" description="Disordered" evidence="6">
    <location>
        <begin position="1789"/>
        <end position="1814"/>
    </location>
</feature>
<feature type="compositionally biased region" description="Polar residues" evidence="6">
    <location>
        <begin position="894"/>
        <end position="912"/>
    </location>
</feature>
<evidence type="ECO:0000256" key="2">
    <source>
        <dbReference type="ARBA" id="ARBA00022475"/>
    </source>
</evidence>
<feature type="region of interest" description="Disordered" evidence="6">
    <location>
        <begin position="2027"/>
        <end position="2081"/>
    </location>
</feature>
<dbReference type="InterPro" id="IPR032816">
    <property type="entry name" value="VTT_dom"/>
</dbReference>
<dbReference type="NCBIfam" id="NF008102">
    <property type="entry name" value="PRK10847.1"/>
    <property type="match status" value="1"/>
</dbReference>
<evidence type="ECO:0000256" key="6">
    <source>
        <dbReference type="SAM" id="MobiDB-lite"/>
    </source>
</evidence>
<evidence type="ECO:0000313" key="9">
    <source>
        <dbReference type="EMBL" id="KAK9836611.1"/>
    </source>
</evidence>
<dbReference type="EMBL" id="JALJOS010000007">
    <property type="protein sequence ID" value="KAK9836611.1"/>
    <property type="molecule type" value="Genomic_DNA"/>
</dbReference>
<feature type="compositionally biased region" description="Low complexity" evidence="6">
    <location>
        <begin position="1102"/>
        <end position="1126"/>
    </location>
</feature>
<accession>A0AAW1RS51</accession>
<feature type="region of interest" description="Disordered" evidence="6">
    <location>
        <begin position="1567"/>
        <end position="1602"/>
    </location>
</feature>
<evidence type="ECO:0000256" key="3">
    <source>
        <dbReference type="ARBA" id="ARBA00022692"/>
    </source>
</evidence>
<keyword evidence="10" id="KW-1185">Reference proteome</keyword>